<dbReference type="Gene3D" id="1.10.30.50">
    <property type="match status" value="1"/>
</dbReference>
<evidence type="ECO:0000313" key="2">
    <source>
        <dbReference type="Proteomes" id="UP000234914"/>
    </source>
</evidence>
<dbReference type="RefSeq" id="WP_062332750.1">
    <property type="nucleotide sequence ID" value="NZ_CBCRZU010000004.1"/>
</dbReference>
<dbReference type="AlphaFoldDB" id="A0A0X8K6F8"/>
<organism evidence="1 2">
    <name type="scientific">Faucicola osloensis</name>
    <name type="common">Moraxella osloensis</name>
    <dbReference type="NCBI Taxonomy" id="34062"/>
    <lineage>
        <taxon>Bacteria</taxon>
        <taxon>Pseudomonadati</taxon>
        <taxon>Pseudomonadota</taxon>
        <taxon>Gammaproteobacteria</taxon>
        <taxon>Moraxellales</taxon>
        <taxon>Moraxellaceae</taxon>
        <taxon>Faucicola</taxon>
    </lineage>
</organism>
<reference evidence="1 2" key="1">
    <citation type="submission" date="2017-12" db="EMBL/GenBank/DDBJ databases">
        <title>Phylogenetic diversity of female urinary microbiome.</title>
        <authorList>
            <person name="Thomas-White K."/>
            <person name="Wolfe A.J."/>
        </authorList>
    </citation>
    <scope>NUCLEOTIDE SEQUENCE [LARGE SCALE GENOMIC DNA]</scope>
    <source>
        <strain evidence="1 2">UMB0416</strain>
    </source>
</reference>
<comment type="caution">
    <text evidence="1">The sequence shown here is derived from an EMBL/GenBank/DDBJ whole genome shotgun (WGS) entry which is preliminary data.</text>
</comment>
<dbReference type="Proteomes" id="UP000234914">
    <property type="component" value="Unassembled WGS sequence"/>
</dbReference>
<accession>A0A0X8K6F8</accession>
<gene>
    <name evidence="1" type="ORF">CYJ96_07675</name>
</gene>
<name>A0A0X8K6F8_FAUOS</name>
<dbReference type="GeneID" id="35777989"/>
<dbReference type="KEGG" id="mos:AXE82_06505"/>
<dbReference type="EMBL" id="PKJS01000009">
    <property type="protein sequence ID" value="PKZ68496.1"/>
    <property type="molecule type" value="Genomic_DNA"/>
</dbReference>
<proteinExistence type="predicted"/>
<evidence type="ECO:0008006" key="3">
    <source>
        <dbReference type="Google" id="ProtNLM"/>
    </source>
</evidence>
<protein>
    <recommendedName>
        <fullName evidence="3">TIGR02646 family protein</fullName>
    </recommendedName>
</protein>
<sequence length="210" mass="24805">MQKIDKKLPMPPIMAGWIKRHKNQPWNLKNDFSEGYDAIHQQLYEEQLGLCCYCCKSLVDEETRVEHLDCRSKYPKKTYEYDNLLLSCATENQCDKAKENKALPLTPLMNECDEEIKINFAGELVGNTHRAKLAIEILNLNQRKICNNRRLKYDEIIMLYLQNKEFLNLTETSTLEEIKHELNSFLNSIYGNTEEFYEIIYILKKITQIK</sequence>
<evidence type="ECO:0000313" key="1">
    <source>
        <dbReference type="EMBL" id="PKZ68496.1"/>
    </source>
</evidence>